<keyword evidence="2" id="KW-1133">Transmembrane helix</keyword>
<dbReference type="InterPro" id="IPR052611">
    <property type="entry name" value="Plant_RLK_LysM"/>
</dbReference>
<proteinExistence type="predicted"/>
<evidence type="ECO:0000256" key="1">
    <source>
        <dbReference type="SAM" id="MobiDB-lite"/>
    </source>
</evidence>
<dbReference type="EMBL" id="JAAWWB010000010">
    <property type="protein sequence ID" value="KAG6773967.1"/>
    <property type="molecule type" value="Genomic_DNA"/>
</dbReference>
<feature type="compositionally biased region" description="Low complexity" evidence="1">
    <location>
        <begin position="381"/>
        <end position="408"/>
    </location>
</feature>
<protein>
    <recommendedName>
        <fullName evidence="8">LysM domain-containing protein</fullName>
    </recommendedName>
</protein>
<feature type="compositionally biased region" description="Polar residues" evidence="1">
    <location>
        <begin position="310"/>
        <end position="333"/>
    </location>
</feature>
<comment type="caution">
    <text evidence="6">The sequence shown here is derived from an EMBL/GenBank/DDBJ whole genome shotgun (WGS) entry which is preliminary data.</text>
</comment>
<dbReference type="AlphaFoldDB" id="A0A8X7ZTN5"/>
<feature type="signal peptide" evidence="3">
    <location>
        <begin position="1"/>
        <end position="30"/>
    </location>
</feature>
<evidence type="ECO:0000313" key="7">
    <source>
        <dbReference type="Proteomes" id="UP000886885"/>
    </source>
</evidence>
<dbReference type="InterPro" id="IPR056561">
    <property type="entry name" value="NFP_LYK_LysM1"/>
</dbReference>
<evidence type="ECO:0000256" key="3">
    <source>
        <dbReference type="SAM" id="SignalP"/>
    </source>
</evidence>
<organism evidence="6 7">
    <name type="scientific">Populus tomentosa</name>
    <name type="common">Chinese white poplar</name>
    <dbReference type="NCBI Taxonomy" id="118781"/>
    <lineage>
        <taxon>Eukaryota</taxon>
        <taxon>Viridiplantae</taxon>
        <taxon>Streptophyta</taxon>
        <taxon>Embryophyta</taxon>
        <taxon>Tracheophyta</taxon>
        <taxon>Spermatophyta</taxon>
        <taxon>Magnoliopsida</taxon>
        <taxon>eudicotyledons</taxon>
        <taxon>Gunneridae</taxon>
        <taxon>Pentapetalae</taxon>
        <taxon>rosids</taxon>
        <taxon>fabids</taxon>
        <taxon>Malpighiales</taxon>
        <taxon>Salicaceae</taxon>
        <taxon>Saliceae</taxon>
        <taxon>Populus</taxon>
    </lineage>
</organism>
<dbReference type="OrthoDB" id="1668230at2759"/>
<keyword evidence="7" id="KW-1185">Reference proteome</keyword>
<keyword evidence="3" id="KW-0732">Signal</keyword>
<feature type="domain" description="NFP/LYK4/5 first LysM" evidence="4">
    <location>
        <begin position="47"/>
        <end position="106"/>
    </location>
</feature>
<keyword evidence="2" id="KW-0472">Membrane</keyword>
<feature type="region of interest" description="Disordered" evidence="1">
    <location>
        <begin position="309"/>
        <end position="333"/>
    </location>
</feature>
<feature type="region of interest" description="Disordered" evidence="1">
    <location>
        <begin position="355"/>
        <end position="423"/>
    </location>
</feature>
<name>A0A8X7ZTN5_POPTO</name>
<feature type="domain" description="NFP third LysM" evidence="5">
    <location>
        <begin position="107"/>
        <end position="146"/>
    </location>
</feature>
<dbReference type="PANTHER" id="PTHR45927:SF2">
    <property type="entry name" value="SERINE_THREONINE RECEPTOR-LIKE KINASE NFP"/>
    <property type="match status" value="1"/>
</dbReference>
<dbReference type="Pfam" id="PF23446">
    <property type="entry name" value="LysM1_NFP_LYK"/>
    <property type="match status" value="1"/>
</dbReference>
<feature type="compositionally biased region" description="Pro residues" evidence="1">
    <location>
        <begin position="413"/>
        <end position="423"/>
    </location>
</feature>
<evidence type="ECO:0000256" key="2">
    <source>
        <dbReference type="SAM" id="Phobius"/>
    </source>
</evidence>
<dbReference type="Proteomes" id="UP000886885">
    <property type="component" value="Chromosome 5D"/>
</dbReference>
<evidence type="ECO:0008006" key="8">
    <source>
        <dbReference type="Google" id="ProtNLM"/>
    </source>
</evidence>
<evidence type="ECO:0000259" key="4">
    <source>
        <dbReference type="Pfam" id="PF23446"/>
    </source>
</evidence>
<reference evidence="6" key="1">
    <citation type="journal article" date="2020" name="bioRxiv">
        <title>Hybrid origin of Populus tomentosa Carr. identified through genome sequencing and phylogenomic analysis.</title>
        <authorList>
            <person name="An X."/>
            <person name="Gao K."/>
            <person name="Chen Z."/>
            <person name="Li J."/>
            <person name="Yang X."/>
            <person name="Yang X."/>
            <person name="Zhou J."/>
            <person name="Guo T."/>
            <person name="Zhao T."/>
            <person name="Huang S."/>
            <person name="Miao D."/>
            <person name="Khan W.U."/>
            <person name="Rao P."/>
            <person name="Ye M."/>
            <person name="Lei B."/>
            <person name="Liao W."/>
            <person name="Wang J."/>
            <person name="Ji L."/>
            <person name="Li Y."/>
            <person name="Guo B."/>
            <person name="Mustafa N.S."/>
            <person name="Li S."/>
            <person name="Yun Q."/>
            <person name="Keller S.R."/>
            <person name="Mao J."/>
            <person name="Zhang R."/>
            <person name="Strauss S.H."/>
        </authorList>
    </citation>
    <scope>NUCLEOTIDE SEQUENCE</scope>
    <source>
        <strain evidence="6">GM15</strain>
        <tissue evidence="6">Leaf</tissue>
    </source>
</reference>
<gene>
    <name evidence="6" type="ORF">POTOM_021313</name>
</gene>
<evidence type="ECO:0000313" key="6">
    <source>
        <dbReference type="EMBL" id="KAG6773967.1"/>
    </source>
</evidence>
<dbReference type="PANTHER" id="PTHR45927">
    <property type="entry name" value="LYSM-DOMAIN RECEPTOR-LIKE KINASE-RELATED"/>
    <property type="match status" value="1"/>
</dbReference>
<sequence length="423" mass="46382">MFMAISLLPFFSTQALLLLILLFSSTHVSSQAPPASNFSCPVDSPTTCSTYFTYLAQPPNFLDIGNISDLFGVTSKEIAAASNLESEDTPLFPNQLLLVPKPCGCTASDDLTKVAAILNASERSIVIENNCVNFTAAVYLPVLIPVSQLPVLSQQYPSPERIESRNRWIIIVAASIASALLIFLLIAFLAYKRCSYKRTKALDRTGSCLETSDLNQTKELTKLESFEAKVTPDKLLPGVSGYLGKPIIYEVKEIMEGTMDLNEHYKIGGSVYRATINGRVLAVKKTKDDVTEELKILQKVSHAISHLHFRQTQTRPHLASTTPARQDQGSISFPPQITTKIAPLLFPLLSQLTTQALPPPATRTSRPRRRPSSHPIPVIFPSQLPPQLVLPLSRSPPLSLSNRPLPHLTGPVASPPRPDQNCQ</sequence>
<keyword evidence="2" id="KW-0812">Transmembrane</keyword>
<feature type="chain" id="PRO_5036467643" description="LysM domain-containing protein" evidence="3">
    <location>
        <begin position="31"/>
        <end position="423"/>
    </location>
</feature>
<evidence type="ECO:0000259" key="5">
    <source>
        <dbReference type="Pfam" id="PF23462"/>
    </source>
</evidence>
<dbReference type="InterPro" id="IPR059144">
    <property type="entry name" value="NFP_LysM3"/>
</dbReference>
<accession>A0A8X7ZTN5</accession>
<dbReference type="Pfam" id="PF23462">
    <property type="entry name" value="LysM3_NFP"/>
    <property type="match status" value="1"/>
</dbReference>
<feature type="transmembrane region" description="Helical" evidence="2">
    <location>
        <begin position="168"/>
        <end position="191"/>
    </location>
</feature>